<proteinExistence type="predicted"/>
<name>A0AB34IPA3_PRYPA</name>
<keyword evidence="2" id="KW-1185">Reference proteome</keyword>
<gene>
    <name evidence="1" type="ORF">AB1Y20_011410</name>
</gene>
<comment type="caution">
    <text evidence="1">The sequence shown here is derived from an EMBL/GenBank/DDBJ whole genome shotgun (WGS) entry which is preliminary data.</text>
</comment>
<evidence type="ECO:0000313" key="1">
    <source>
        <dbReference type="EMBL" id="KAL1503358.1"/>
    </source>
</evidence>
<dbReference type="Proteomes" id="UP001515480">
    <property type="component" value="Unassembled WGS sequence"/>
</dbReference>
<sequence length="228" mass="24441">MDDIVRAAPAAVANSSRALEPALSAELSSIVDRLQAAGRCSDVALASLGVVRLFEAWVAADASAEGSDSLAQVQQAVEHDANPLHLVGYSGNWGLWRHDLVSRQRADTEAVARAAIQSSRLLLDTPKESPCEQTSPYTWPGASSSLGSASIGTDGFMRSEFGSGRVVYGSGYNSILKGFPKWTYADLDGEQLAKQELWSTLRNNLGVNLLSCRLFPSKVRNFANTIPE</sequence>
<dbReference type="EMBL" id="JBGBPQ010000022">
    <property type="protein sequence ID" value="KAL1503358.1"/>
    <property type="molecule type" value="Genomic_DNA"/>
</dbReference>
<evidence type="ECO:0000313" key="2">
    <source>
        <dbReference type="Proteomes" id="UP001515480"/>
    </source>
</evidence>
<reference evidence="1 2" key="1">
    <citation type="journal article" date="2024" name="Science">
        <title>Giant polyketide synthase enzymes in the biosynthesis of giant marine polyether toxins.</title>
        <authorList>
            <person name="Fallon T.R."/>
            <person name="Shende V.V."/>
            <person name="Wierzbicki I.H."/>
            <person name="Pendleton A.L."/>
            <person name="Watervoot N.F."/>
            <person name="Auber R.P."/>
            <person name="Gonzalez D.J."/>
            <person name="Wisecaver J.H."/>
            <person name="Moore B.S."/>
        </authorList>
    </citation>
    <scope>NUCLEOTIDE SEQUENCE [LARGE SCALE GENOMIC DNA]</scope>
    <source>
        <strain evidence="1 2">12B1</strain>
    </source>
</reference>
<protein>
    <submittedName>
        <fullName evidence="1">Uncharacterized protein</fullName>
    </submittedName>
</protein>
<accession>A0AB34IPA3</accession>
<organism evidence="1 2">
    <name type="scientific">Prymnesium parvum</name>
    <name type="common">Toxic golden alga</name>
    <dbReference type="NCBI Taxonomy" id="97485"/>
    <lineage>
        <taxon>Eukaryota</taxon>
        <taxon>Haptista</taxon>
        <taxon>Haptophyta</taxon>
        <taxon>Prymnesiophyceae</taxon>
        <taxon>Prymnesiales</taxon>
        <taxon>Prymnesiaceae</taxon>
        <taxon>Prymnesium</taxon>
    </lineage>
</organism>
<dbReference type="AlphaFoldDB" id="A0AB34IPA3"/>